<gene>
    <name evidence="3" type="ORF">SEMRO_1747_G295050.1</name>
</gene>
<feature type="transmembrane region" description="Helical" evidence="2">
    <location>
        <begin position="201"/>
        <end position="222"/>
    </location>
</feature>
<evidence type="ECO:0000313" key="4">
    <source>
        <dbReference type="Proteomes" id="UP001153069"/>
    </source>
</evidence>
<keyword evidence="4" id="KW-1185">Reference proteome</keyword>
<reference evidence="3" key="1">
    <citation type="submission" date="2020-06" db="EMBL/GenBank/DDBJ databases">
        <authorList>
            <consortium name="Plant Systems Biology data submission"/>
        </authorList>
    </citation>
    <scope>NUCLEOTIDE SEQUENCE</scope>
    <source>
        <strain evidence="3">D6</strain>
    </source>
</reference>
<dbReference type="Proteomes" id="UP001153069">
    <property type="component" value="Unassembled WGS sequence"/>
</dbReference>
<dbReference type="AlphaFoldDB" id="A0A9N8HV55"/>
<proteinExistence type="predicted"/>
<feature type="compositionally biased region" description="Low complexity" evidence="1">
    <location>
        <begin position="93"/>
        <end position="118"/>
    </location>
</feature>
<feature type="compositionally biased region" description="Acidic residues" evidence="1">
    <location>
        <begin position="554"/>
        <end position="563"/>
    </location>
</feature>
<sequence>MLGLETINYRKTLEGEYLYNRTKKKMRRKFQSILVGSIIASATIVGTVTAFVAIRQPGTSVCLWTNQRPCRPSVLSQKKATQPPARRQEQQQKKAASIQSSSSSSATPASNTASTTGTPDSTPMTLFAMDPSASASAAETIVLSDYTGAASALFNNMKTPASILAAGMVSLGFLAPFRQWTDVEQLHDPGLYTTIVRAKRAYILVTLVSFSSELLAVIWSTVAVNQLTETVVAPSATVWALLERDFDLAWAATNSHFCLGLLGFMYMIGIRGYVMLLVEGASQTLIAAALTGVSSALCLMVSVINRGVASGGGEGVGYGQSILDLFAHYIVLLYQQATNSNSYGPLEMTAIVLQVSSICLVMITVLNTLAPKNKDTTTNKTAEVANTNKSASDPNSNKYVKGDSTTPTVSSEVSQEDNFSDDLTATSVASSMMQESPMRLQQSQQSSNQGYAQTDRVTSVSFASNSQLASSPPASPSKNSTPDKPRQPKRKKQEAKLQQLRQTRSEDDQLVDGFRTEMESDIDAGNRLLQEIGGPPLPLSPIFDSFDAVRERDEEYDDDDGDDDNNRFGLGDCKSL</sequence>
<evidence type="ECO:0008006" key="5">
    <source>
        <dbReference type="Google" id="ProtNLM"/>
    </source>
</evidence>
<feature type="region of interest" description="Disordered" evidence="1">
    <location>
        <begin position="372"/>
        <end position="512"/>
    </location>
</feature>
<feature type="compositionally biased region" description="Polar residues" evidence="1">
    <location>
        <begin position="378"/>
        <end position="413"/>
    </location>
</feature>
<evidence type="ECO:0000256" key="2">
    <source>
        <dbReference type="SAM" id="Phobius"/>
    </source>
</evidence>
<feature type="compositionally biased region" description="Polar residues" evidence="1">
    <location>
        <begin position="421"/>
        <end position="462"/>
    </location>
</feature>
<feature type="compositionally biased region" description="Low complexity" evidence="1">
    <location>
        <begin position="567"/>
        <end position="576"/>
    </location>
</feature>
<organism evidence="3 4">
    <name type="scientific">Seminavis robusta</name>
    <dbReference type="NCBI Taxonomy" id="568900"/>
    <lineage>
        <taxon>Eukaryota</taxon>
        <taxon>Sar</taxon>
        <taxon>Stramenopiles</taxon>
        <taxon>Ochrophyta</taxon>
        <taxon>Bacillariophyta</taxon>
        <taxon>Bacillariophyceae</taxon>
        <taxon>Bacillariophycidae</taxon>
        <taxon>Naviculales</taxon>
        <taxon>Naviculaceae</taxon>
        <taxon>Seminavis</taxon>
    </lineage>
</organism>
<keyword evidence="2" id="KW-0472">Membrane</keyword>
<feature type="transmembrane region" description="Helical" evidence="2">
    <location>
        <begin position="346"/>
        <end position="370"/>
    </location>
</feature>
<feature type="transmembrane region" description="Helical" evidence="2">
    <location>
        <begin position="285"/>
        <end position="304"/>
    </location>
</feature>
<keyword evidence="2" id="KW-1133">Transmembrane helix</keyword>
<comment type="caution">
    <text evidence="3">The sequence shown here is derived from an EMBL/GenBank/DDBJ whole genome shotgun (WGS) entry which is preliminary data.</text>
</comment>
<evidence type="ECO:0000313" key="3">
    <source>
        <dbReference type="EMBL" id="CAB9525910.1"/>
    </source>
</evidence>
<feature type="transmembrane region" description="Helical" evidence="2">
    <location>
        <begin position="33"/>
        <end position="54"/>
    </location>
</feature>
<protein>
    <recommendedName>
        <fullName evidence="5">Transmembrane protein</fullName>
    </recommendedName>
</protein>
<keyword evidence="2" id="KW-0812">Transmembrane</keyword>
<feature type="transmembrane region" description="Helical" evidence="2">
    <location>
        <begin position="161"/>
        <end position="180"/>
    </location>
</feature>
<feature type="compositionally biased region" description="Low complexity" evidence="1">
    <location>
        <begin position="463"/>
        <end position="480"/>
    </location>
</feature>
<feature type="region of interest" description="Disordered" evidence="1">
    <location>
        <begin position="74"/>
        <end position="126"/>
    </location>
</feature>
<feature type="transmembrane region" description="Helical" evidence="2">
    <location>
        <begin position="248"/>
        <end position="273"/>
    </location>
</feature>
<accession>A0A9N8HV55</accession>
<dbReference type="OrthoDB" id="46767at2759"/>
<feature type="region of interest" description="Disordered" evidence="1">
    <location>
        <begin position="525"/>
        <end position="576"/>
    </location>
</feature>
<name>A0A9N8HV55_9STRA</name>
<dbReference type="EMBL" id="CAICTM010001745">
    <property type="protein sequence ID" value="CAB9525910.1"/>
    <property type="molecule type" value="Genomic_DNA"/>
</dbReference>
<evidence type="ECO:0000256" key="1">
    <source>
        <dbReference type="SAM" id="MobiDB-lite"/>
    </source>
</evidence>